<dbReference type="InterPro" id="IPR023631">
    <property type="entry name" value="Amidase_dom"/>
</dbReference>
<dbReference type="STRING" id="1111738.GCA_000427905_00095"/>
<feature type="domain" description="Amidase" evidence="2">
    <location>
        <begin position="35"/>
        <end position="451"/>
    </location>
</feature>
<evidence type="ECO:0000259" key="2">
    <source>
        <dbReference type="Pfam" id="PF01425"/>
    </source>
</evidence>
<evidence type="ECO:0000256" key="1">
    <source>
        <dbReference type="ARBA" id="ARBA00009199"/>
    </source>
</evidence>
<dbReference type="PANTHER" id="PTHR11895:SF7">
    <property type="entry name" value="GLUTAMYL-TRNA(GLN) AMIDOTRANSFERASE SUBUNIT A, MITOCHONDRIAL"/>
    <property type="match status" value="1"/>
</dbReference>
<dbReference type="EMBL" id="QGUI01000400">
    <property type="protein sequence ID" value="PZM96288.1"/>
    <property type="molecule type" value="Genomic_DNA"/>
</dbReference>
<dbReference type="GO" id="GO:0003824">
    <property type="term" value="F:catalytic activity"/>
    <property type="evidence" value="ECO:0007669"/>
    <property type="project" value="InterPro"/>
</dbReference>
<accession>A0A2W4JDY3</accession>
<organism evidence="3">
    <name type="scientific">Thermocrispum agreste</name>
    <dbReference type="NCBI Taxonomy" id="37925"/>
    <lineage>
        <taxon>Bacteria</taxon>
        <taxon>Bacillati</taxon>
        <taxon>Actinomycetota</taxon>
        <taxon>Actinomycetes</taxon>
        <taxon>Pseudonocardiales</taxon>
        <taxon>Pseudonocardiaceae</taxon>
        <taxon>Thermocrispum</taxon>
    </lineage>
</organism>
<reference evidence="3" key="1">
    <citation type="submission" date="2018-05" db="EMBL/GenBank/DDBJ databases">
        <authorList>
            <person name="Lanie J.A."/>
            <person name="Ng W.-L."/>
            <person name="Kazmierczak K.M."/>
            <person name="Andrzejewski T.M."/>
            <person name="Davidsen T.M."/>
            <person name="Wayne K.J."/>
            <person name="Tettelin H."/>
            <person name="Glass J.I."/>
            <person name="Rusch D."/>
            <person name="Podicherti R."/>
            <person name="Tsui H.-C.T."/>
            <person name="Winkler M.E."/>
        </authorList>
    </citation>
    <scope>NUCLEOTIDE SEQUENCE</scope>
    <source>
        <strain evidence="3">ZC4RG45</strain>
    </source>
</reference>
<proteinExistence type="inferred from homology"/>
<gene>
    <name evidence="3" type="ORF">DIU77_11035</name>
</gene>
<protein>
    <submittedName>
        <fullName evidence="3">Amidase</fullName>
    </submittedName>
</protein>
<evidence type="ECO:0000313" key="3">
    <source>
        <dbReference type="EMBL" id="PZM96288.1"/>
    </source>
</evidence>
<dbReference type="InterPro" id="IPR000120">
    <property type="entry name" value="Amidase"/>
</dbReference>
<dbReference type="PANTHER" id="PTHR11895">
    <property type="entry name" value="TRANSAMIDASE"/>
    <property type="match status" value="1"/>
</dbReference>
<dbReference type="PROSITE" id="PS00571">
    <property type="entry name" value="AMIDASES"/>
    <property type="match status" value="1"/>
</dbReference>
<dbReference type="AlphaFoldDB" id="A0A2W4JDY3"/>
<dbReference type="InterPro" id="IPR020556">
    <property type="entry name" value="Amidase_CS"/>
</dbReference>
<dbReference type="Pfam" id="PF01425">
    <property type="entry name" value="Amidase"/>
    <property type="match status" value="1"/>
</dbReference>
<name>A0A2W4JDY3_9PSEU</name>
<dbReference type="Gene3D" id="3.90.1300.10">
    <property type="entry name" value="Amidase signature (AS) domain"/>
    <property type="match status" value="1"/>
</dbReference>
<comment type="similarity">
    <text evidence="1">Belongs to the amidase family.</text>
</comment>
<sequence length="470" mass="51005">MTDTRVHAFADDALGEHDAVALAELIRRRELSPVEVAEAAVARVEKVNPALNAVEFAAFEQAVEAAANPAPGLLSGVPFFVKDNTDVAGMPTGNGTDAYRPRPAARHGRVAKQLLSAGFTVLGKSTLPEFGLNASTEYARREPARNPWNAEFSVGASSGGAAALVASGAVPIAHANDGGGSIRIPAAVNGLVGLKPTRGRHVDGEQARTMPLNLVSEGVLTRTVRDTAAFWAAAEQYWRNPRYPALGMVSGPAQRRLHIGLVTRSITDAEVDAPTADALQDTVVLLEKLGHTVEPVELPLSTQFVEDFIVYWGFLAFTISAFGRVMDRTFDSKKLDGFTKGLRRRYQRSLHRFPQALYRLNQIKHEYARMFERYHVIISPVLAHSTPKLGYLSPTVPFDDLLDRLTKYVAFTPLNNVAGGPAMSLPLGQTPDGMPVGVHFAATHGDERTLLELAYELEAERPFRRIQDAG</sequence>
<dbReference type="NCBIfam" id="NF005899">
    <property type="entry name" value="PRK07869.1"/>
    <property type="match status" value="1"/>
</dbReference>
<comment type="caution">
    <text evidence="3">The sequence shown here is derived from an EMBL/GenBank/DDBJ whole genome shotgun (WGS) entry which is preliminary data.</text>
</comment>
<dbReference type="SUPFAM" id="SSF75304">
    <property type="entry name" value="Amidase signature (AS) enzymes"/>
    <property type="match status" value="1"/>
</dbReference>
<dbReference type="InterPro" id="IPR036928">
    <property type="entry name" value="AS_sf"/>
</dbReference>